<protein>
    <submittedName>
        <fullName evidence="1">Uncharacterized protein</fullName>
    </submittedName>
</protein>
<evidence type="ECO:0000313" key="1">
    <source>
        <dbReference type="EMBL" id="JAH40249.1"/>
    </source>
</evidence>
<reference evidence="1" key="1">
    <citation type="submission" date="2014-11" db="EMBL/GenBank/DDBJ databases">
        <authorList>
            <person name="Amaro Gonzalez C."/>
        </authorList>
    </citation>
    <scope>NUCLEOTIDE SEQUENCE</scope>
</reference>
<reference evidence="1" key="2">
    <citation type="journal article" date="2015" name="Fish Shellfish Immunol.">
        <title>Early steps in the European eel (Anguilla anguilla)-Vibrio vulnificus interaction in the gills: Role of the RtxA13 toxin.</title>
        <authorList>
            <person name="Callol A."/>
            <person name="Pajuelo D."/>
            <person name="Ebbesson L."/>
            <person name="Teles M."/>
            <person name="MacKenzie S."/>
            <person name="Amaro C."/>
        </authorList>
    </citation>
    <scope>NUCLEOTIDE SEQUENCE</scope>
</reference>
<proteinExistence type="predicted"/>
<name>A0A0E9SFX0_ANGAN</name>
<sequence length="33" mass="3572">MGGLSVSLNLLIARTTCRKASSTLYRLLAEDSM</sequence>
<dbReference type="EMBL" id="GBXM01068328">
    <property type="protein sequence ID" value="JAH40249.1"/>
    <property type="molecule type" value="Transcribed_RNA"/>
</dbReference>
<accession>A0A0E9SFX0</accession>
<organism evidence="1">
    <name type="scientific">Anguilla anguilla</name>
    <name type="common">European freshwater eel</name>
    <name type="synonym">Muraena anguilla</name>
    <dbReference type="NCBI Taxonomy" id="7936"/>
    <lineage>
        <taxon>Eukaryota</taxon>
        <taxon>Metazoa</taxon>
        <taxon>Chordata</taxon>
        <taxon>Craniata</taxon>
        <taxon>Vertebrata</taxon>
        <taxon>Euteleostomi</taxon>
        <taxon>Actinopterygii</taxon>
        <taxon>Neopterygii</taxon>
        <taxon>Teleostei</taxon>
        <taxon>Anguilliformes</taxon>
        <taxon>Anguillidae</taxon>
        <taxon>Anguilla</taxon>
    </lineage>
</organism>
<dbReference type="AlphaFoldDB" id="A0A0E9SFX0"/>